<dbReference type="AlphaFoldDB" id="A0A4R7J1Y4"/>
<evidence type="ECO:0000313" key="2">
    <source>
        <dbReference type="Proteomes" id="UP000295371"/>
    </source>
</evidence>
<dbReference type="EMBL" id="SOAW01000002">
    <property type="protein sequence ID" value="TDT31182.1"/>
    <property type="molecule type" value="Genomic_DNA"/>
</dbReference>
<organism evidence="1 2">
    <name type="scientific">Naumannella halotolerans</name>
    <dbReference type="NCBI Taxonomy" id="993414"/>
    <lineage>
        <taxon>Bacteria</taxon>
        <taxon>Bacillati</taxon>
        <taxon>Actinomycetota</taxon>
        <taxon>Actinomycetes</taxon>
        <taxon>Propionibacteriales</taxon>
        <taxon>Propionibacteriaceae</taxon>
        <taxon>Naumannella</taxon>
    </lineage>
</organism>
<keyword evidence="2" id="KW-1185">Reference proteome</keyword>
<comment type="caution">
    <text evidence="1">The sequence shown here is derived from an EMBL/GenBank/DDBJ whole genome shotgun (WGS) entry which is preliminary data.</text>
</comment>
<accession>A0A4R7J1Y4</accession>
<reference evidence="1 2" key="1">
    <citation type="submission" date="2019-03" db="EMBL/GenBank/DDBJ databases">
        <title>Genomic Encyclopedia of Archaeal and Bacterial Type Strains, Phase II (KMG-II): from individual species to whole genera.</title>
        <authorList>
            <person name="Goeker M."/>
        </authorList>
    </citation>
    <scope>NUCLEOTIDE SEQUENCE [LARGE SCALE GENOMIC DNA]</scope>
    <source>
        <strain evidence="1 2">DSM 24323</strain>
    </source>
</reference>
<protein>
    <submittedName>
        <fullName evidence="1">Uncharacterized protein</fullName>
    </submittedName>
</protein>
<sequence length="49" mass="5357">MFVLSVQQFEGLERALDLAASLVRTHSAPIVAFGQYAQMNARELGLLHG</sequence>
<proteinExistence type="predicted"/>
<evidence type="ECO:0000313" key="1">
    <source>
        <dbReference type="EMBL" id="TDT31182.1"/>
    </source>
</evidence>
<dbReference type="Proteomes" id="UP000295371">
    <property type="component" value="Unassembled WGS sequence"/>
</dbReference>
<gene>
    <name evidence="1" type="ORF">CLV29_2596</name>
</gene>
<name>A0A4R7J1Y4_9ACTN</name>